<proteinExistence type="predicted"/>
<reference evidence="3" key="2">
    <citation type="submission" date="2015-01" db="EMBL/GenBank/DDBJ databases">
        <title>Evolutionary Origins and Diversification of the Mycorrhizal Mutualists.</title>
        <authorList>
            <consortium name="DOE Joint Genome Institute"/>
            <consortium name="Mycorrhizal Genomics Consortium"/>
            <person name="Kohler A."/>
            <person name="Kuo A."/>
            <person name="Nagy L.G."/>
            <person name="Floudas D."/>
            <person name="Copeland A."/>
            <person name="Barry K.W."/>
            <person name="Cichocki N."/>
            <person name="Veneault-Fourrey C."/>
            <person name="LaButti K."/>
            <person name="Lindquist E.A."/>
            <person name="Lipzen A."/>
            <person name="Lundell T."/>
            <person name="Morin E."/>
            <person name="Murat C."/>
            <person name="Riley R."/>
            <person name="Ohm R."/>
            <person name="Sun H."/>
            <person name="Tunlid A."/>
            <person name="Henrissat B."/>
            <person name="Grigoriev I.V."/>
            <person name="Hibbett D.S."/>
            <person name="Martin F."/>
        </authorList>
    </citation>
    <scope>NUCLEOTIDE SEQUENCE [LARGE SCALE GENOMIC DNA]</scope>
    <source>
        <strain evidence="3">h7</strain>
    </source>
</reference>
<feature type="compositionally biased region" description="Low complexity" evidence="1">
    <location>
        <begin position="122"/>
        <end position="140"/>
    </location>
</feature>
<keyword evidence="3" id="KW-1185">Reference proteome</keyword>
<accession>A0A0C3CCW6</accession>
<dbReference type="HOGENOM" id="CLU_058479_0_0_1"/>
<dbReference type="STRING" id="686832.A0A0C3CCW6"/>
<feature type="compositionally biased region" description="Basic and acidic residues" evidence="1">
    <location>
        <begin position="328"/>
        <end position="367"/>
    </location>
</feature>
<feature type="region of interest" description="Disordered" evidence="1">
    <location>
        <begin position="328"/>
        <end position="396"/>
    </location>
</feature>
<evidence type="ECO:0000313" key="3">
    <source>
        <dbReference type="Proteomes" id="UP000053424"/>
    </source>
</evidence>
<evidence type="ECO:0008006" key="4">
    <source>
        <dbReference type="Google" id="ProtNLM"/>
    </source>
</evidence>
<evidence type="ECO:0000256" key="1">
    <source>
        <dbReference type="SAM" id="MobiDB-lite"/>
    </source>
</evidence>
<dbReference type="Proteomes" id="UP000053424">
    <property type="component" value="Unassembled WGS sequence"/>
</dbReference>
<name>A0A0C3CCW6_HEBCY</name>
<gene>
    <name evidence="2" type="ORF">M413DRAFT_445456</name>
</gene>
<feature type="compositionally biased region" description="Basic and acidic residues" evidence="1">
    <location>
        <begin position="141"/>
        <end position="159"/>
    </location>
</feature>
<dbReference type="EMBL" id="KN831780">
    <property type="protein sequence ID" value="KIM41456.1"/>
    <property type="molecule type" value="Genomic_DNA"/>
</dbReference>
<feature type="region of interest" description="Disordered" evidence="1">
    <location>
        <begin position="99"/>
        <end position="159"/>
    </location>
</feature>
<dbReference type="OrthoDB" id="3062029at2759"/>
<evidence type="ECO:0000313" key="2">
    <source>
        <dbReference type="EMBL" id="KIM41456.1"/>
    </source>
</evidence>
<organism evidence="2 3">
    <name type="scientific">Hebeloma cylindrosporum</name>
    <dbReference type="NCBI Taxonomy" id="76867"/>
    <lineage>
        <taxon>Eukaryota</taxon>
        <taxon>Fungi</taxon>
        <taxon>Dikarya</taxon>
        <taxon>Basidiomycota</taxon>
        <taxon>Agaricomycotina</taxon>
        <taxon>Agaricomycetes</taxon>
        <taxon>Agaricomycetidae</taxon>
        <taxon>Agaricales</taxon>
        <taxon>Agaricineae</taxon>
        <taxon>Hymenogastraceae</taxon>
        <taxon>Hebeloma</taxon>
    </lineage>
</organism>
<dbReference type="AlphaFoldDB" id="A0A0C3CCW6"/>
<sequence length="396" mass="44056">MFNLIYRKVLRLFHMSSTDNRHEIPTGPAPIGMYVDMLKSKFGEDDTGRRMREYKVVSIQLCKTELAVQHEYTSLRVEGEGRTFYLAIERCRGSIVDKVSKREDPSTDSQAEPADNVDDTLSPPASDSRKQSSSSLSSLDKFTKTRDAQDNISPLDKEDKRDETDRVFRILKFTQPIPLYEVAVLAQTIHQINRHYLLFSRNCYFYAGTLIKALETRYEPGEVELCPTGSAELDKQYGLDGKKRRKVTAGAYRNIPIYVEEAVNIVPVLAQFEKDLKAFENTISAAVKAREDAKAAVEDAKAAEARALASEKGKKAAEAKAKAAEEEKKAAEAKAKAADEEKKAAEAKAKAADEEKKAAEKGKKAAEAKATAAEAKAKAAEEENARLRRQLEAARR</sequence>
<feature type="compositionally biased region" description="Basic and acidic residues" evidence="1">
    <location>
        <begin position="375"/>
        <end position="396"/>
    </location>
</feature>
<protein>
    <recommendedName>
        <fullName evidence="4">PPPDE domain-containing protein</fullName>
    </recommendedName>
</protein>
<reference evidence="2 3" key="1">
    <citation type="submission" date="2014-04" db="EMBL/GenBank/DDBJ databases">
        <authorList>
            <consortium name="DOE Joint Genome Institute"/>
            <person name="Kuo A."/>
            <person name="Gay G."/>
            <person name="Dore J."/>
            <person name="Kohler A."/>
            <person name="Nagy L.G."/>
            <person name="Floudas D."/>
            <person name="Copeland A."/>
            <person name="Barry K.W."/>
            <person name="Cichocki N."/>
            <person name="Veneault-Fourrey C."/>
            <person name="LaButti K."/>
            <person name="Lindquist E.A."/>
            <person name="Lipzen A."/>
            <person name="Lundell T."/>
            <person name="Morin E."/>
            <person name="Murat C."/>
            <person name="Sun H."/>
            <person name="Tunlid A."/>
            <person name="Henrissat B."/>
            <person name="Grigoriev I.V."/>
            <person name="Hibbett D.S."/>
            <person name="Martin F."/>
            <person name="Nordberg H.P."/>
            <person name="Cantor M.N."/>
            <person name="Hua S.X."/>
        </authorList>
    </citation>
    <scope>NUCLEOTIDE SEQUENCE [LARGE SCALE GENOMIC DNA]</scope>
    <source>
        <strain evidence="3">h7</strain>
    </source>
</reference>